<dbReference type="AlphaFoldDB" id="A0A1Z3HJF4"/>
<evidence type="ECO:0000313" key="5">
    <source>
        <dbReference type="Proteomes" id="UP000191901"/>
    </source>
</evidence>
<dbReference type="SUPFAM" id="SSF54637">
    <property type="entry name" value="Thioesterase/thiol ester dehydrase-isomerase"/>
    <property type="match status" value="1"/>
</dbReference>
<organism evidence="4 5">
    <name type="scientific">Halomicronema hongdechloris C2206</name>
    <dbReference type="NCBI Taxonomy" id="1641165"/>
    <lineage>
        <taxon>Bacteria</taxon>
        <taxon>Bacillati</taxon>
        <taxon>Cyanobacteriota</taxon>
        <taxon>Cyanophyceae</taxon>
        <taxon>Nodosilineales</taxon>
        <taxon>Nodosilineaceae</taxon>
        <taxon>Halomicronema</taxon>
    </lineage>
</organism>
<feature type="domain" description="MaoC-like" evidence="3">
    <location>
        <begin position="6"/>
        <end position="99"/>
    </location>
</feature>
<dbReference type="InterPro" id="IPR029069">
    <property type="entry name" value="HotDog_dom_sf"/>
</dbReference>
<reference evidence="4 5" key="1">
    <citation type="journal article" date="2016" name="Biochim. Biophys. Acta">
        <title>Characterization of red-shifted phycobilisomes isolated from the chlorophyll f-containing cyanobacterium Halomicronema hongdechloris.</title>
        <authorList>
            <person name="Li Y."/>
            <person name="Lin Y."/>
            <person name="Garvey C.J."/>
            <person name="Birch D."/>
            <person name="Corkery R.W."/>
            <person name="Loughlin P.C."/>
            <person name="Scheer H."/>
            <person name="Willows R.D."/>
            <person name="Chen M."/>
        </authorList>
    </citation>
    <scope>NUCLEOTIDE SEQUENCE [LARGE SCALE GENOMIC DNA]</scope>
    <source>
        <strain evidence="4 5">C2206</strain>
    </source>
</reference>
<sequence>MEFPLQHKTSISFSSGDLDLFSKASHDRNPLHLSEDYARKTPFAQRVVFGVLGGLSCLKYLQDRADFQLKKIFLEFLGPLFINQFYSLEITESSQEQVTARIFDGRRLMLKMKVNFRPGNSPTIQAVSAQASRTEAVMLSPSELTRGIKLDEATYCPNLEALRILAYQLSLPEKGVGEVEIATLLWASYFVGMELPGFQALFSKLTLSFENSLPNLKKPFSYTSSLTYFDDRYNLLRTKAELSDNGKSFATGEIQSFIRPTSTISTSQYLETLLPSSEFLKGKVALVTGASRGLGAAIAQSLALQGCTVLANFLRSYPEAKSLQKALENAPGQVILMQGNAAELSWCLSAKQEIISRYGKLDFLICNACPAILPLWLEPTAVDRVNEYVAQSLALMSVPMSTFLSLVSESLGWNIVISSIYASQAFPADLPHYVIAKSAIEGLTKVAASEYKDINFAIVRPPKLLTDQTNTPIGRQNAISVEKVAVSITEHLRNVSNKTQIDILENIWEID</sequence>
<evidence type="ECO:0000256" key="2">
    <source>
        <dbReference type="ARBA" id="ARBA00006484"/>
    </source>
</evidence>
<dbReference type="InterPro" id="IPR050259">
    <property type="entry name" value="SDR"/>
</dbReference>
<dbReference type="Gene3D" id="3.40.50.720">
    <property type="entry name" value="NAD(P)-binding Rossmann-like Domain"/>
    <property type="match status" value="1"/>
</dbReference>
<dbReference type="InterPro" id="IPR020904">
    <property type="entry name" value="Sc_DH/Rdtase_CS"/>
</dbReference>
<dbReference type="PRINTS" id="PR00081">
    <property type="entry name" value="GDHRDH"/>
</dbReference>
<dbReference type="Pfam" id="PF01575">
    <property type="entry name" value="MaoC_dehydratas"/>
    <property type="match status" value="1"/>
</dbReference>
<dbReference type="InterPro" id="IPR002347">
    <property type="entry name" value="SDR_fam"/>
</dbReference>
<dbReference type="Pfam" id="PF00106">
    <property type="entry name" value="adh_short"/>
    <property type="match status" value="1"/>
</dbReference>
<protein>
    <submittedName>
        <fullName evidence="4">3-oxoacyl-[acyl-carrier-protein] reductase</fullName>
    </submittedName>
</protein>
<dbReference type="InterPro" id="IPR002539">
    <property type="entry name" value="MaoC-like_dom"/>
</dbReference>
<dbReference type="RefSeq" id="WP_088429355.1">
    <property type="nucleotide sequence ID" value="NZ_CP021983.2"/>
</dbReference>
<dbReference type="SUPFAM" id="SSF51735">
    <property type="entry name" value="NAD(P)-binding Rossmann-fold domains"/>
    <property type="match status" value="1"/>
</dbReference>
<dbReference type="Gene3D" id="3.10.129.10">
    <property type="entry name" value="Hotdog Thioesterase"/>
    <property type="match status" value="1"/>
</dbReference>
<dbReference type="GO" id="GO:0004300">
    <property type="term" value="F:enoyl-CoA hydratase activity"/>
    <property type="evidence" value="ECO:0007669"/>
    <property type="project" value="UniProtKB-ARBA"/>
</dbReference>
<dbReference type="GO" id="GO:0006635">
    <property type="term" value="P:fatty acid beta-oxidation"/>
    <property type="evidence" value="ECO:0007669"/>
    <property type="project" value="UniProtKB-UniPathway"/>
</dbReference>
<proteinExistence type="inferred from homology"/>
<dbReference type="InterPro" id="IPR036291">
    <property type="entry name" value="NAD(P)-bd_dom_sf"/>
</dbReference>
<accession>A0A1Z3HJF4</accession>
<gene>
    <name evidence="4" type="primary">fabG_2</name>
    <name evidence="4" type="ORF">XM38_013700</name>
</gene>
<evidence type="ECO:0000313" key="4">
    <source>
        <dbReference type="EMBL" id="ASC70431.1"/>
    </source>
</evidence>
<dbReference type="UniPathway" id="UPA00659"/>
<dbReference type="PROSITE" id="PS00061">
    <property type="entry name" value="ADH_SHORT"/>
    <property type="match status" value="1"/>
</dbReference>
<dbReference type="KEGG" id="hhg:XM38_013700"/>
<comment type="similarity">
    <text evidence="2">Belongs to the short-chain dehydrogenases/reductases (SDR) family.</text>
</comment>
<dbReference type="EMBL" id="CP021983">
    <property type="protein sequence ID" value="ASC70431.1"/>
    <property type="molecule type" value="Genomic_DNA"/>
</dbReference>
<dbReference type="Proteomes" id="UP000191901">
    <property type="component" value="Chromosome"/>
</dbReference>
<dbReference type="PANTHER" id="PTHR42879:SF2">
    <property type="entry name" value="3-OXOACYL-[ACYL-CARRIER-PROTEIN] REDUCTASE FABG"/>
    <property type="match status" value="1"/>
</dbReference>
<evidence type="ECO:0000259" key="3">
    <source>
        <dbReference type="Pfam" id="PF01575"/>
    </source>
</evidence>
<dbReference type="OrthoDB" id="9803333at2"/>
<comment type="pathway">
    <text evidence="1">Lipid metabolism; fatty acid beta-oxidation.</text>
</comment>
<keyword evidence="5" id="KW-1185">Reference proteome</keyword>
<name>A0A1Z3HJF4_9CYAN</name>
<dbReference type="PANTHER" id="PTHR42879">
    <property type="entry name" value="3-OXOACYL-(ACYL-CARRIER-PROTEIN) REDUCTASE"/>
    <property type="match status" value="1"/>
</dbReference>
<evidence type="ECO:0000256" key="1">
    <source>
        <dbReference type="ARBA" id="ARBA00005005"/>
    </source>
</evidence>